<dbReference type="VEuPathDB" id="TriTrypDB:Tc_MARK_528"/>
<dbReference type="VEuPathDB" id="TriTrypDB:TcYC6_0043950"/>
<comment type="caution">
    <text evidence="9">The sequence shown here is derived from an EMBL/GenBank/DDBJ whole genome shotgun (WGS) entry which is preliminary data.</text>
</comment>
<dbReference type="InterPro" id="IPR004971">
    <property type="entry name" value="mRNA_G-N7_MeTrfase_dom"/>
</dbReference>
<dbReference type="PROSITE" id="PS51562">
    <property type="entry name" value="RNA_CAP0_MT"/>
    <property type="match status" value="1"/>
</dbReference>
<evidence type="ECO:0000256" key="1">
    <source>
        <dbReference type="ARBA" id="ARBA00011926"/>
    </source>
</evidence>
<evidence type="ECO:0000256" key="3">
    <source>
        <dbReference type="ARBA" id="ARBA00022679"/>
    </source>
</evidence>
<evidence type="ECO:0000259" key="8">
    <source>
        <dbReference type="PROSITE" id="PS51562"/>
    </source>
</evidence>
<dbReference type="VEuPathDB" id="TriTrypDB:TcCL_ESM01307"/>
<dbReference type="GO" id="GO:0003723">
    <property type="term" value="F:RNA binding"/>
    <property type="evidence" value="ECO:0007669"/>
    <property type="project" value="UniProtKB-KW"/>
</dbReference>
<dbReference type="VEuPathDB" id="TriTrypDB:TCSYLVIO_001682"/>
<dbReference type="PANTHER" id="PTHR12189:SF4">
    <property type="entry name" value="MRNA (GUANINE-N(7))-METHYLTRANSFERASE"/>
    <property type="match status" value="1"/>
</dbReference>
<keyword evidence="5" id="KW-0694">RNA-binding</keyword>
<dbReference type="VEuPathDB" id="TriTrypDB:TcG_03446"/>
<dbReference type="Gene3D" id="3.30.470.30">
    <property type="entry name" value="DNA ligase/mRNA capping enzyme"/>
    <property type="match status" value="1"/>
</dbReference>
<dbReference type="SUPFAM" id="SSF53335">
    <property type="entry name" value="S-adenosyl-L-methionine-dependent methyltransferases"/>
    <property type="match status" value="1"/>
</dbReference>
<keyword evidence="6" id="KW-0506">mRNA capping</keyword>
<evidence type="ECO:0000256" key="4">
    <source>
        <dbReference type="ARBA" id="ARBA00022691"/>
    </source>
</evidence>
<dbReference type="VEuPathDB" id="TriTrypDB:C4B63_70g113"/>
<dbReference type="VEuPathDB" id="TriTrypDB:TCDM_00630"/>
<dbReference type="VEuPathDB" id="TriTrypDB:TcCLB.506773.120"/>
<dbReference type="GO" id="GO:0005634">
    <property type="term" value="C:nucleus"/>
    <property type="evidence" value="ECO:0007669"/>
    <property type="project" value="TreeGrafter"/>
</dbReference>
<dbReference type="EC" id="2.1.1.56" evidence="1"/>
<keyword evidence="2 9" id="KW-0489">Methyltransferase</keyword>
<dbReference type="AlphaFoldDB" id="A0A2V2UXA4"/>
<dbReference type="InterPro" id="IPR029063">
    <property type="entry name" value="SAM-dependent_MTases_sf"/>
</dbReference>
<dbReference type="VEuPathDB" id="TriTrypDB:C3747_43g94"/>
<dbReference type="PANTHER" id="PTHR12189">
    <property type="entry name" value="MRNA GUANINE-7- METHYLTRANSFERASE"/>
    <property type="match status" value="1"/>
</dbReference>
<dbReference type="Pfam" id="PF03291">
    <property type="entry name" value="mRNA_G-N7_MeTrfase"/>
    <property type="match status" value="1"/>
</dbReference>
<evidence type="ECO:0000256" key="2">
    <source>
        <dbReference type="ARBA" id="ARBA00022603"/>
    </source>
</evidence>
<comment type="catalytic activity">
    <reaction evidence="7">
        <text>a 5'-end (5'-triphosphoguanosine)-ribonucleoside in mRNA + S-adenosyl-L-methionine = a 5'-end (N(7)-methyl 5'-triphosphoguanosine)-ribonucleoside in mRNA + S-adenosyl-L-homocysteine</text>
        <dbReference type="Rhea" id="RHEA:67008"/>
        <dbReference type="Rhea" id="RHEA-COMP:17166"/>
        <dbReference type="Rhea" id="RHEA-COMP:17167"/>
        <dbReference type="ChEBI" id="CHEBI:57856"/>
        <dbReference type="ChEBI" id="CHEBI:59789"/>
        <dbReference type="ChEBI" id="CHEBI:156461"/>
        <dbReference type="ChEBI" id="CHEBI:167617"/>
        <dbReference type="EC" id="2.1.1.56"/>
    </reaction>
</comment>
<gene>
    <name evidence="9" type="ORF">C4B63_70g113</name>
</gene>
<reference evidence="9 10" key="1">
    <citation type="journal article" date="2018" name="Microb. Genom.">
        <title>Expanding an expanded genome: long-read sequencing of Trypanosoma cruzi.</title>
        <authorList>
            <person name="Berna L."/>
            <person name="Rodriguez M."/>
            <person name="Chiribao M.L."/>
            <person name="Parodi-Talice A."/>
            <person name="Pita S."/>
            <person name="Rijo G."/>
            <person name="Alvarez-Valin F."/>
            <person name="Robello C."/>
        </authorList>
    </citation>
    <scope>NUCLEOTIDE SEQUENCE [LARGE SCALE GENOMIC DNA]</scope>
    <source>
        <strain evidence="9 10">Dm28c</strain>
    </source>
</reference>
<sequence length="1061" mass="121228">MLNINAKAFVPQSALEHLVNPGNAIYRYHLTLPIHSVCETSQGNSISNNIHTLLAQRCLCSSFQGGLGEEPLQLFLSSFFDAVENVPFLTKRINASSGIILSRTILSLTSAITSINAINEASGFLIHVDMPREYRAEVALRLRAAWDDFFEFVRGDLRITSFGYVGSSCGAESGIRYKGTFRHYFFLSFSPCNYFSEQLIMDYLRSFPFPFLRIVQLNAIVPFMCNSRIPMGLVISVGEIAKEKLLSDGKPDKTFSIFFSPYNVSETSKCLGEFEEMFVSFLKEYSFLLDRTYIVHIDIQIHGKDFQETRPIPVWDLVYFIGNLCEDTATSVLGVCFSDDTIEESIQLNSSNREGNVCYLNETLKKILEDGHSLDICKTYFGHIPAYIKRPMTCIQYESARKNFEKWLAIDYEPIPFTRMVFADAADSFAKTKYYVRNRIIGEKILLMTDNQGDIFAAEMKTGSIFALPHCFGGVSGPIKNTVFEAVLTSSFRGYLECIILVEDILSFEGKDVKEMNFTERWHHVEKLLLDDQDSQPHTNPDRVLIVRTSYAPFDQVEQVLQNPPLEQPTLGLVLVPQLSKIGNKRTFSYIWVPLESITARFFVGKVEDVPDTNFEIKRAWLNVRGKDNKIVPYNDEYADYSVVAHRFLESGSVIDCLLRRSDDGAHWWEIIRDYNENQGKRPHSYDFAENLVHVPGLTYEEMLWLLKAHSFKCGRCQTVSDVGKTNPRYQTYWCQKCWEETGHGECLYCGRPCSMGRIDSYSQRFYCDNCWDIFSSTNTNAEIGYIVPPPPNVSFQTQVLTRCVSILIDSINSKAPTNDVLELCCGGAVTRKWIKNKTNRYVGFDLKSSVVESTMEIISSFRDEISDLSSYDVICADAFSKELWTYHITKIHPRQFHTITVFAGFHHAFETEMKIRHLLYSIANTLVPRGVFLGCFFDIGIFYEKGEITNDLFTVEWDDDFLPRNGHFFFISMQNEPRKKMNVVAIDFLVAVAKEYGLSVIPEVCLTFLDMLENDPHFTMKFLKGEKEYLRAMRTFAFRKDGHPQPCALHKANISDGGGE</sequence>
<dbReference type="VEuPathDB" id="TriTrypDB:TCDM_00631"/>
<evidence type="ECO:0000256" key="5">
    <source>
        <dbReference type="ARBA" id="ARBA00022884"/>
    </source>
</evidence>
<dbReference type="GO" id="GO:0004482">
    <property type="term" value="F:mRNA 5'-cap (guanine-N7-)-methyltransferase activity"/>
    <property type="evidence" value="ECO:0007669"/>
    <property type="project" value="UniProtKB-EC"/>
</dbReference>
<feature type="domain" description="MRNA cap 0 methyltransferase" evidence="8">
    <location>
        <begin position="792"/>
        <end position="1042"/>
    </location>
</feature>
<keyword evidence="3 9" id="KW-0808">Transferase</keyword>
<proteinExistence type="predicted"/>
<protein>
    <recommendedName>
        <fullName evidence="1">mRNA (guanine-N(7))-methyltransferase</fullName>
        <ecNumber evidence="1">2.1.1.56</ecNumber>
    </recommendedName>
</protein>
<evidence type="ECO:0000313" key="10">
    <source>
        <dbReference type="Proteomes" id="UP000246121"/>
    </source>
</evidence>
<evidence type="ECO:0000256" key="6">
    <source>
        <dbReference type="ARBA" id="ARBA00023042"/>
    </source>
</evidence>
<organism evidence="9 10">
    <name type="scientific">Trypanosoma cruzi</name>
    <dbReference type="NCBI Taxonomy" id="5693"/>
    <lineage>
        <taxon>Eukaryota</taxon>
        <taxon>Discoba</taxon>
        <taxon>Euglenozoa</taxon>
        <taxon>Kinetoplastea</taxon>
        <taxon>Metakinetoplastina</taxon>
        <taxon>Trypanosomatida</taxon>
        <taxon>Trypanosomatidae</taxon>
        <taxon>Trypanosoma</taxon>
        <taxon>Schizotrypanum</taxon>
    </lineage>
</organism>
<evidence type="ECO:0000256" key="7">
    <source>
        <dbReference type="ARBA" id="ARBA00044712"/>
    </source>
</evidence>
<accession>A0A2V2UXA4</accession>
<dbReference type="VEuPathDB" id="TriTrypDB:BCY84_12978"/>
<dbReference type="InterPro" id="IPR039753">
    <property type="entry name" value="RG7MT1"/>
</dbReference>
<dbReference type="VEuPathDB" id="TriTrypDB:TcCLB.508799.80"/>
<dbReference type="Proteomes" id="UP000246121">
    <property type="component" value="Unassembled WGS sequence"/>
</dbReference>
<dbReference type="VEuPathDB" id="TriTrypDB:TcBrA4_0089810"/>
<name>A0A2V2UXA4_TRYCR</name>
<dbReference type="EMBL" id="PRFA01000070">
    <property type="protein sequence ID" value="PWU88601.1"/>
    <property type="molecule type" value="Genomic_DNA"/>
</dbReference>
<evidence type="ECO:0000313" key="9">
    <source>
        <dbReference type="EMBL" id="PWU88601.1"/>
    </source>
</evidence>
<keyword evidence="4" id="KW-0949">S-adenosyl-L-methionine</keyword>
<dbReference type="VEuPathDB" id="TriTrypDB:ECC02_002897"/>
<keyword evidence="6" id="KW-0507">mRNA processing</keyword>
<dbReference type="Gene3D" id="3.40.50.150">
    <property type="entry name" value="Vaccinia Virus protein VP39"/>
    <property type="match status" value="1"/>
</dbReference>